<keyword evidence="12" id="KW-1185">Reference proteome</keyword>
<protein>
    <submittedName>
        <fullName evidence="11">NAD(P)-binding protein</fullName>
    </submittedName>
</protein>
<organism evidence="12">
    <name type="scientific">Candida tenuis (strain ATCC 10573 / BCRC 21748 / CBS 615 / JCM 9827 / NBRC 10315 / NRRL Y-1498 / VKM Y-70)</name>
    <name type="common">Yeast</name>
    <name type="synonym">Yamadazyma tenuis</name>
    <dbReference type="NCBI Taxonomy" id="590646"/>
    <lineage>
        <taxon>Eukaryota</taxon>
        <taxon>Fungi</taxon>
        <taxon>Dikarya</taxon>
        <taxon>Ascomycota</taxon>
        <taxon>Saccharomycotina</taxon>
        <taxon>Pichiomycetes</taxon>
        <taxon>Debaryomycetaceae</taxon>
        <taxon>Yamadazyma</taxon>
    </lineage>
</organism>
<dbReference type="Pfam" id="PF16363">
    <property type="entry name" value="GDP_Man_Dehyd"/>
    <property type="match status" value="1"/>
</dbReference>
<evidence type="ECO:0000256" key="1">
    <source>
        <dbReference type="ARBA" id="ARBA00000083"/>
    </source>
</evidence>
<feature type="domain" description="NAD(P)-binding" evidence="10">
    <location>
        <begin position="5"/>
        <end position="106"/>
    </location>
</feature>
<feature type="non-terminal residue" evidence="11">
    <location>
        <position position="107"/>
    </location>
</feature>
<dbReference type="OrthoDB" id="9402762at2759"/>
<name>G3B7B6_CANTC</name>
<evidence type="ECO:0000256" key="7">
    <source>
        <dbReference type="ARBA" id="ARBA00037676"/>
    </source>
</evidence>
<evidence type="ECO:0000256" key="5">
    <source>
        <dbReference type="ARBA" id="ARBA00023027"/>
    </source>
</evidence>
<evidence type="ECO:0000313" key="12">
    <source>
        <dbReference type="Proteomes" id="UP000000707"/>
    </source>
</evidence>
<proteinExistence type="inferred from homology"/>
<evidence type="ECO:0000259" key="10">
    <source>
        <dbReference type="Pfam" id="PF16363"/>
    </source>
</evidence>
<keyword evidence="5" id="KW-0520">NAD</keyword>
<dbReference type="Proteomes" id="UP000000707">
    <property type="component" value="Unassembled WGS sequence"/>
</dbReference>
<comment type="pathway">
    <text evidence="3">Carbohydrate metabolism; galactose metabolism.</text>
</comment>
<comment type="similarity">
    <text evidence="9">In the C-terminal section; belongs to the aldose epimerase family.</text>
</comment>
<evidence type="ECO:0000256" key="9">
    <source>
        <dbReference type="ARBA" id="ARBA00038238"/>
    </source>
</evidence>
<sequence length="107" mass="11826">MSYILVTGGAGYIGSHTVIELVNHGYKVVIVDNLCNSSYDAVARIEYIVKQHVPFFNVDLRDSDALDKVFKQYDIQGVIHFAALKAVGESTKIPLQYYDNNIGGTIS</sequence>
<gene>
    <name evidence="11" type="ORF">CANTEDRAFT_115073</name>
</gene>
<evidence type="ECO:0000256" key="2">
    <source>
        <dbReference type="ARBA" id="ARBA00001911"/>
    </source>
</evidence>
<dbReference type="SUPFAM" id="SSF51735">
    <property type="entry name" value="NAD(P)-binding Rossmann-fold domains"/>
    <property type="match status" value="1"/>
</dbReference>
<evidence type="ECO:0000256" key="8">
    <source>
        <dbReference type="ARBA" id="ARBA00037955"/>
    </source>
</evidence>
<comment type="similarity">
    <text evidence="8">In the N-terminal section; belongs to the NAD(P)-dependent epimerase/dehydratase family.</text>
</comment>
<comment type="pathway">
    <text evidence="4">Carbohydrate metabolism; hexose metabolism.</text>
</comment>
<comment type="function">
    <text evidence="7">Mutarotase converts alpha-aldose to the beta-anomer. It is active on D-glucose, L-arabinose, D-xylose, D-galactose, maltose and lactose.</text>
</comment>
<evidence type="ECO:0000256" key="3">
    <source>
        <dbReference type="ARBA" id="ARBA00004947"/>
    </source>
</evidence>
<dbReference type="AlphaFoldDB" id="G3B7B6"/>
<dbReference type="InterPro" id="IPR036291">
    <property type="entry name" value="NAD(P)-bd_dom_sf"/>
</dbReference>
<dbReference type="GO" id="GO:0003978">
    <property type="term" value="F:UDP-glucose 4-epimerase activity"/>
    <property type="evidence" value="ECO:0007669"/>
    <property type="project" value="UniProtKB-EC"/>
</dbReference>
<dbReference type="PANTHER" id="PTHR43725">
    <property type="entry name" value="UDP-GLUCOSE 4-EPIMERASE"/>
    <property type="match status" value="1"/>
</dbReference>
<evidence type="ECO:0000256" key="4">
    <source>
        <dbReference type="ARBA" id="ARBA00005028"/>
    </source>
</evidence>
<comment type="catalytic activity">
    <reaction evidence="1">
        <text>UDP-alpha-D-glucose = UDP-alpha-D-galactose</text>
        <dbReference type="Rhea" id="RHEA:22168"/>
        <dbReference type="ChEBI" id="CHEBI:58885"/>
        <dbReference type="ChEBI" id="CHEBI:66914"/>
        <dbReference type="EC" id="5.1.3.2"/>
    </reaction>
</comment>
<reference evidence="11 12" key="1">
    <citation type="journal article" date="2011" name="Proc. Natl. Acad. Sci. U.S.A.">
        <title>Comparative genomics of xylose-fermenting fungi for enhanced biofuel production.</title>
        <authorList>
            <person name="Wohlbach D.J."/>
            <person name="Kuo A."/>
            <person name="Sato T.K."/>
            <person name="Potts K.M."/>
            <person name="Salamov A.A."/>
            <person name="LaButti K.M."/>
            <person name="Sun H."/>
            <person name="Clum A."/>
            <person name="Pangilinan J.L."/>
            <person name="Lindquist E.A."/>
            <person name="Lucas S."/>
            <person name="Lapidus A."/>
            <person name="Jin M."/>
            <person name="Gunawan C."/>
            <person name="Balan V."/>
            <person name="Dale B.E."/>
            <person name="Jeffries T.W."/>
            <person name="Zinkel R."/>
            <person name="Barry K.W."/>
            <person name="Grigoriev I.V."/>
            <person name="Gasch A.P."/>
        </authorList>
    </citation>
    <scope>NUCLEOTIDE SEQUENCE [LARGE SCALE GENOMIC DNA]</scope>
    <source>
        <strain evidence="12">ATCC 10573 / BCRC 21748 / CBS 615 / JCM 9827 / NBRC 10315 / NRRL Y-1498 / VKM Y-70</strain>
    </source>
</reference>
<dbReference type="Gene3D" id="3.40.50.720">
    <property type="entry name" value="NAD(P)-binding Rossmann-like Domain"/>
    <property type="match status" value="1"/>
</dbReference>
<accession>G3B7B6</accession>
<dbReference type="HOGENOM" id="CLU_007383_1_8_1"/>
<dbReference type="InterPro" id="IPR016040">
    <property type="entry name" value="NAD(P)-bd_dom"/>
</dbReference>
<dbReference type="PANTHER" id="PTHR43725:SF47">
    <property type="entry name" value="UDP-GLUCOSE 4-EPIMERASE"/>
    <property type="match status" value="1"/>
</dbReference>
<comment type="cofactor">
    <cofactor evidence="2">
        <name>NAD(+)</name>
        <dbReference type="ChEBI" id="CHEBI:57540"/>
    </cofactor>
</comment>
<evidence type="ECO:0000313" key="11">
    <source>
        <dbReference type="EMBL" id="EGV61615.1"/>
    </source>
</evidence>
<dbReference type="GO" id="GO:0005829">
    <property type="term" value="C:cytosol"/>
    <property type="evidence" value="ECO:0007669"/>
    <property type="project" value="TreeGrafter"/>
</dbReference>
<keyword evidence="6" id="KW-0413">Isomerase</keyword>
<dbReference type="EMBL" id="GL996527">
    <property type="protein sequence ID" value="EGV61615.1"/>
    <property type="molecule type" value="Genomic_DNA"/>
</dbReference>
<dbReference type="GO" id="GO:0005996">
    <property type="term" value="P:monosaccharide metabolic process"/>
    <property type="evidence" value="ECO:0007669"/>
    <property type="project" value="TreeGrafter"/>
</dbReference>
<evidence type="ECO:0000256" key="6">
    <source>
        <dbReference type="ARBA" id="ARBA00023235"/>
    </source>
</evidence>